<feature type="domain" description="RWP-RK" evidence="10">
    <location>
        <begin position="709"/>
        <end position="794"/>
    </location>
</feature>
<dbReference type="Gramene" id="RZC48589">
    <property type="protein sequence ID" value="RZC48589"/>
    <property type="gene ID" value="C5167_017018"/>
</dbReference>
<feature type="region of interest" description="Disordered" evidence="8">
    <location>
        <begin position="301"/>
        <end position="320"/>
    </location>
</feature>
<evidence type="ECO:0000256" key="2">
    <source>
        <dbReference type="ARBA" id="ARBA00023117"/>
    </source>
</evidence>
<name>A0A4Y7IM95_PAPSO</name>
<dbReference type="InterPro" id="IPR036427">
    <property type="entry name" value="Bromodomain-like_sf"/>
</dbReference>
<evidence type="ECO:0000256" key="4">
    <source>
        <dbReference type="ARBA" id="ARBA00023163"/>
    </source>
</evidence>
<feature type="coiled-coil region" evidence="7">
    <location>
        <begin position="771"/>
        <end position="798"/>
    </location>
</feature>
<feature type="compositionally biased region" description="Basic and acidic residues" evidence="8">
    <location>
        <begin position="20"/>
        <end position="31"/>
    </location>
</feature>
<evidence type="ECO:0000259" key="10">
    <source>
        <dbReference type="PROSITE" id="PS51519"/>
    </source>
</evidence>
<evidence type="ECO:0000256" key="1">
    <source>
        <dbReference type="ARBA" id="ARBA00023015"/>
    </source>
</evidence>
<accession>A0A4Y7IM95</accession>
<dbReference type="Pfam" id="PF00439">
    <property type="entry name" value="Bromodomain"/>
    <property type="match status" value="1"/>
</dbReference>
<keyword evidence="7" id="KW-0175">Coiled coil</keyword>
<keyword evidence="3" id="KW-0238">DNA-binding</keyword>
<evidence type="ECO:0000256" key="8">
    <source>
        <dbReference type="SAM" id="MobiDB-lite"/>
    </source>
</evidence>
<keyword evidence="5" id="KW-0539">Nucleus</keyword>
<feature type="domain" description="Bromo" evidence="9">
    <location>
        <begin position="214"/>
        <end position="284"/>
    </location>
</feature>
<feature type="compositionally biased region" description="Polar residues" evidence="8">
    <location>
        <begin position="531"/>
        <end position="541"/>
    </location>
</feature>
<dbReference type="PROSITE" id="PS50014">
    <property type="entry name" value="BROMODOMAIN_2"/>
    <property type="match status" value="1"/>
</dbReference>
<dbReference type="InterPro" id="IPR051831">
    <property type="entry name" value="Bromodomain_contain_prot"/>
</dbReference>
<evidence type="ECO:0000256" key="7">
    <source>
        <dbReference type="SAM" id="Coils"/>
    </source>
</evidence>
<dbReference type="PANTHER" id="PTHR22881">
    <property type="entry name" value="BROMODOMAIN CONTAINING PROTEIN"/>
    <property type="match status" value="1"/>
</dbReference>
<feature type="region of interest" description="Disordered" evidence="8">
    <location>
        <begin position="1"/>
        <end position="182"/>
    </location>
</feature>
<feature type="region of interest" description="Disordered" evidence="8">
    <location>
        <begin position="529"/>
        <end position="597"/>
    </location>
</feature>
<dbReference type="PANTHER" id="PTHR22881:SF27">
    <property type="entry name" value="BROMODOMAIN CONTAINING 7_9"/>
    <property type="match status" value="1"/>
</dbReference>
<dbReference type="InterPro" id="IPR001487">
    <property type="entry name" value="Bromodomain"/>
</dbReference>
<evidence type="ECO:0000256" key="6">
    <source>
        <dbReference type="PROSITE-ProRule" id="PRU00035"/>
    </source>
</evidence>
<keyword evidence="2 6" id="KW-0103">Bromodomain</keyword>
<dbReference type="SMART" id="SM00297">
    <property type="entry name" value="BROMO"/>
    <property type="match status" value="1"/>
</dbReference>
<feature type="region of interest" description="Disordered" evidence="8">
    <location>
        <begin position="839"/>
        <end position="930"/>
    </location>
</feature>
<keyword evidence="12" id="KW-1185">Reference proteome</keyword>
<dbReference type="STRING" id="3469.A0A4Y7IM95"/>
<evidence type="ECO:0000256" key="5">
    <source>
        <dbReference type="ARBA" id="ARBA00023242"/>
    </source>
</evidence>
<dbReference type="EMBL" id="CM010716">
    <property type="protein sequence ID" value="RZC48589.1"/>
    <property type="molecule type" value="Genomic_DNA"/>
</dbReference>
<evidence type="ECO:0008006" key="13">
    <source>
        <dbReference type="Google" id="ProtNLM"/>
    </source>
</evidence>
<dbReference type="Gene3D" id="1.20.920.10">
    <property type="entry name" value="Bromodomain-like"/>
    <property type="match status" value="1"/>
</dbReference>
<sequence length="946" mass="106201">MGKIVEKTKKKKGRPSLLDLQKRKQLEEKKQQNSKLRRQKQNSISHIKTPIQHTTPNPKSHSNRRSTRRNPTTTDANLVTKYSEEDEEDDEENDEEDEDDEDEDDENKTKREKKLNLVLQSTPPSKNKKSSVNSPDLQFNPYAYNSDDDDENGETPFKKRKINAADHHNSSEKEEKPNPTLKAKETFSGTILESGSTTPLPEQALLVFILDRLQKKDTYGVYAEPVDLDELPDYLEIVDEPMDFGTVRKKLSSGAYSCLEQFEKDVFLICSNAMQYNSSDTVYFRQARSIQELAKKTFENLRQDSDDNEPEQKVVRRGRPPLKNLKKQFIKLSSERAGSEFSDTTAVPGRDNSTWFNSYDLRKGPLPDNSSLDDGSGRVSHSTRNNEAHINFAAEQKTDWNEEFPDYTLKGLSMKFGKKHFVLDENRRNTYKNSYSAAGGNELSLFATFDGEKRHLMAVGIHTEHGFSRSLARFAANLGPVVWKVASKKIEKSLPGGIKFGPGWVGENDTPPKQAPLLVPSSQSLPLQSPICQSTNSSPCTRTVGATGERSLLKPEPSGNSSSDVLPNRTFASSSSDGGLNLINSGSGGMRPNPQFQIHQSAGFKHPINGVNGAHGFNLTACQMNKMIRPTRSQQITTEAPTNSQTEDSVSRSSSHFVQSIPATTHLEKTSGTIDSSRCIQRLPSMHKKTESVPPDLNVRFQSPGSPSPDKKVRRRKRAAPADIAKITMDDLVKYFDVTINEAANSLNVGLTALKRKCRELGIPRWPHRKIKSLGTLIHNLQEEAERQEQVSKAAALAVVRRQRMLESEKEYIEKKPFVQLQTETKRFRQDIFKRRHIIKAKNNTVKKTRKRRKRKSINNITNISHQNTSTTNNNNNSNNTEDNSSNNSNSTRWANDNNINNSTTTATNNNTNTTTSNKSRSSSSSTDSTKTTYYQFIPSATSVGI</sequence>
<dbReference type="PRINTS" id="PR00503">
    <property type="entry name" value="BROMODOMAIN"/>
</dbReference>
<dbReference type="SUPFAM" id="SSF47370">
    <property type="entry name" value="Bromodomain"/>
    <property type="match status" value="1"/>
</dbReference>
<feature type="compositionally biased region" description="Polar residues" evidence="8">
    <location>
        <begin position="41"/>
        <end position="60"/>
    </location>
</feature>
<evidence type="ECO:0000256" key="3">
    <source>
        <dbReference type="ARBA" id="ARBA00023125"/>
    </source>
</evidence>
<feature type="compositionally biased region" description="Basic and acidic residues" evidence="8">
    <location>
        <begin position="301"/>
        <end position="314"/>
    </location>
</feature>
<feature type="compositionally biased region" description="Polar residues" evidence="8">
    <location>
        <begin position="633"/>
        <end position="648"/>
    </location>
</feature>
<feature type="compositionally biased region" description="Basic residues" evidence="8">
    <location>
        <begin position="839"/>
        <end position="857"/>
    </location>
</feature>
<feature type="compositionally biased region" description="Low complexity" evidence="8">
    <location>
        <begin position="651"/>
        <end position="660"/>
    </location>
</feature>
<dbReference type="PROSITE" id="PS51519">
    <property type="entry name" value="RWP_RK"/>
    <property type="match status" value="1"/>
</dbReference>
<organism evidence="11 12">
    <name type="scientific">Papaver somniferum</name>
    <name type="common">Opium poppy</name>
    <dbReference type="NCBI Taxonomy" id="3469"/>
    <lineage>
        <taxon>Eukaryota</taxon>
        <taxon>Viridiplantae</taxon>
        <taxon>Streptophyta</taxon>
        <taxon>Embryophyta</taxon>
        <taxon>Tracheophyta</taxon>
        <taxon>Spermatophyta</taxon>
        <taxon>Magnoliopsida</taxon>
        <taxon>Ranunculales</taxon>
        <taxon>Papaveraceae</taxon>
        <taxon>Papaveroideae</taxon>
        <taxon>Papaver</taxon>
    </lineage>
</organism>
<feature type="compositionally biased region" description="Polar residues" evidence="8">
    <location>
        <begin position="670"/>
        <end position="679"/>
    </location>
</feature>
<dbReference type="Pfam" id="PF02042">
    <property type="entry name" value="RWP-RK"/>
    <property type="match status" value="1"/>
</dbReference>
<dbReference type="AlphaFoldDB" id="A0A4Y7IM95"/>
<protein>
    <recommendedName>
        <fullName evidence="13">Bromo domain-containing protein</fullName>
    </recommendedName>
</protein>
<dbReference type="Proteomes" id="UP000316621">
    <property type="component" value="Chromosome 2"/>
</dbReference>
<proteinExistence type="predicted"/>
<feature type="compositionally biased region" description="Low complexity" evidence="8">
    <location>
        <begin position="121"/>
        <end position="135"/>
    </location>
</feature>
<evidence type="ECO:0000259" key="9">
    <source>
        <dbReference type="PROSITE" id="PS50014"/>
    </source>
</evidence>
<feature type="compositionally biased region" description="Low complexity" evidence="8">
    <location>
        <begin position="573"/>
        <end position="585"/>
    </location>
</feature>
<reference evidence="11 12" key="1">
    <citation type="journal article" date="2018" name="Science">
        <title>The opium poppy genome and morphinan production.</title>
        <authorList>
            <person name="Guo L."/>
            <person name="Winzer T."/>
            <person name="Yang X."/>
            <person name="Li Y."/>
            <person name="Ning Z."/>
            <person name="He Z."/>
            <person name="Teodor R."/>
            <person name="Lu Y."/>
            <person name="Bowser T.A."/>
            <person name="Graham I.A."/>
            <person name="Ye K."/>
        </authorList>
    </citation>
    <scope>NUCLEOTIDE SEQUENCE [LARGE SCALE GENOMIC DNA]</scope>
    <source>
        <strain evidence="12">cv. HN1</strain>
        <tissue evidence="11">Leaves</tissue>
    </source>
</reference>
<dbReference type="InterPro" id="IPR003035">
    <property type="entry name" value="RWP-RK_dom"/>
</dbReference>
<feature type="region of interest" description="Disordered" evidence="8">
    <location>
        <begin position="633"/>
        <end position="720"/>
    </location>
</feature>
<keyword evidence="4" id="KW-0804">Transcription</keyword>
<dbReference type="OMA" id="ERNDDFT"/>
<evidence type="ECO:0000313" key="12">
    <source>
        <dbReference type="Proteomes" id="UP000316621"/>
    </source>
</evidence>
<evidence type="ECO:0000313" key="11">
    <source>
        <dbReference type="EMBL" id="RZC48589.1"/>
    </source>
</evidence>
<keyword evidence="1" id="KW-0805">Transcription regulation</keyword>
<gene>
    <name evidence="11" type="ORF">C5167_017018</name>
</gene>
<feature type="compositionally biased region" description="Acidic residues" evidence="8">
    <location>
        <begin position="84"/>
        <end position="106"/>
    </location>
</feature>
<feature type="compositionally biased region" description="Low complexity" evidence="8">
    <location>
        <begin position="858"/>
        <end position="930"/>
    </location>
</feature>
<feature type="compositionally biased region" description="Basic and acidic residues" evidence="8">
    <location>
        <begin position="163"/>
        <end position="182"/>
    </location>
</feature>
<dbReference type="GO" id="GO:0003677">
    <property type="term" value="F:DNA binding"/>
    <property type="evidence" value="ECO:0007669"/>
    <property type="project" value="UniProtKB-KW"/>
</dbReference>